<feature type="compositionally biased region" description="Polar residues" evidence="1">
    <location>
        <begin position="313"/>
        <end position="328"/>
    </location>
</feature>
<dbReference type="InParanoid" id="A0A6P8NR08"/>
<proteinExistence type="predicted"/>
<feature type="region of interest" description="Disordered" evidence="1">
    <location>
        <begin position="313"/>
        <end position="345"/>
    </location>
</feature>
<feature type="compositionally biased region" description="Polar residues" evidence="1">
    <location>
        <begin position="638"/>
        <end position="662"/>
    </location>
</feature>
<evidence type="ECO:0000259" key="2">
    <source>
        <dbReference type="Pfam" id="PF15072"/>
    </source>
</evidence>
<dbReference type="FunCoup" id="A0A6P8NR08">
    <property type="interactions" value="208"/>
</dbReference>
<dbReference type="Proteomes" id="UP000515159">
    <property type="component" value="Chromosome 13"/>
</dbReference>
<dbReference type="KEGG" id="gsh:117347025"/>
<dbReference type="OrthoDB" id="21443at2759"/>
<organism evidence="3 4">
    <name type="scientific">Geotrypetes seraphini</name>
    <name type="common">Gaboon caecilian</name>
    <name type="synonym">Caecilia seraphini</name>
    <dbReference type="NCBI Taxonomy" id="260995"/>
    <lineage>
        <taxon>Eukaryota</taxon>
        <taxon>Metazoa</taxon>
        <taxon>Chordata</taxon>
        <taxon>Craniata</taxon>
        <taxon>Vertebrata</taxon>
        <taxon>Euteleostomi</taxon>
        <taxon>Amphibia</taxon>
        <taxon>Gymnophiona</taxon>
        <taxon>Geotrypetes</taxon>
    </lineage>
</organism>
<dbReference type="PANTHER" id="PTHR14523:SF1">
    <property type="entry name" value="HOMOLOGOUS RECOMBINATION OB-FOLD PROTEIN"/>
    <property type="match status" value="1"/>
</dbReference>
<keyword evidence="3" id="KW-1185">Reference proteome</keyword>
<name>A0A6P8NR08_GEOSA</name>
<dbReference type="AlphaFoldDB" id="A0A6P8NR08"/>
<evidence type="ECO:0000313" key="3">
    <source>
        <dbReference type="Proteomes" id="UP000515159"/>
    </source>
</evidence>
<protein>
    <submittedName>
        <fullName evidence="4">Uncharacterized protein C17orf53 homolog isoform X1</fullName>
    </submittedName>
</protein>
<feature type="region of interest" description="Disordered" evidence="1">
    <location>
        <begin position="638"/>
        <end position="684"/>
    </location>
</feature>
<reference evidence="4" key="1">
    <citation type="submission" date="2025-08" db="UniProtKB">
        <authorList>
            <consortium name="RefSeq"/>
        </authorList>
    </citation>
    <scope>IDENTIFICATION</scope>
</reference>
<dbReference type="PANTHER" id="PTHR14523">
    <property type="entry name" value="UNCHARACTERIZED PROTEIN C17ORF53 HOMOLOG"/>
    <property type="match status" value="1"/>
</dbReference>
<dbReference type="Pfam" id="PF15072">
    <property type="entry name" value="HROB"/>
    <property type="match status" value="1"/>
</dbReference>
<feature type="domain" description="Homologous recombination OB-fold protein OB-fold" evidence="2">
    <location>
        <begin position="531"/>
        <end position="633"/>
    </location>
</feature>
<dbReference type="GO" id="GO:0000725">
    <property type="term" value="P:recombinational repair"/>
    <property type="evidence" value="ECO:0007669"/>
    <property type="project" value="InterPro"/>
</dbReference>
<sequence>MAWSLQKLFAIEEEFEDEDFLSAVKDVETTFSGPGPSVNKYLRPIASSLQARDRSQSALHQPLDHSTNKLSPVLGLQNPIKSSVGTSLPPRSMHCLLPTSNPVSANIRKEESQILGCTVSTSSSKNYISHAGDQQLPCSSNMKFKFTSKSAPLAHLGKVVDLESEDALFLSACTELDEPSTEMVSEPGRVEHENAHRLQESESQLYIRKNGACDSTVTKKLCVAGQIGIFSLGTSSIVQRQEGQLAQMNTHDTCETPSMSTVLNLRPSTVDRWQHSLPFTSRPTVPVTSALIPTNTNRVRTMGTVYQAAKPIHSSSNQHGAGLSSSSNNHRDPIPFPSSIRSPQPFLAAGSTFRLPAPQMPTQISPKMPSNTFQQPHTLKSHTETPTVSLRSPCSSIVGPGALQSPVLTNHLVQLVTAANKTPQTDSWDLQAKTRRFPGPAGILPQQHGGRNLEEILISTPHKPAHGALAKFHSEEALSSPQLADESFGRGSWSTMKTELSLDENDPCCFLRTYSVVMVLRKAALKQLPKNKVPQMAVMLKSLTRATVDASAVFKDPTGEIQGTVHHMLLEERENDLKAGAVLLLQQMFLAALLLTGEMRSMLSDKVGIFSPSLRNHYLNVTPNNLVKVYLPESNDSSIQVSQQRENETKQNTSVSGRTVTSKALRKRAQTHLSPDRGMMSSSRNTCMSHKSVAGLSEQAAAEWDTDDLDGLLGELPEDCFSCVEGS</sequence>
<evidence type="ECO:0000313" key="4">
    <source>
        <dbReference type="RefSeq" id="XP_033773204.1"/>
    </source>
</evidence>
<dbReference type="InterPro" id="IPR058570">
    <property type="entry name" value="HROB_OB"/>
</dbReference>
<gene>
    <name evidence="4" type="primary">HROB</name>
</gene>
<dbReference type="InterPro" id="IPR028045">
    <property type="entry name" value="HROB"/>
</dbReference>
<feature type="region of interest" description="Disordered" evidence="1">
    <location>
        <begin position="53"/>
        <end position="72"/>
    </location>
</feature>
<dbReference type="GeneID" id="117347025"/>
<dbReference type="CTD" id="78995"/>
<dbReference type="RefSeq" id="XP_033773204.1">
    <property type="nucleotide sequence ID" value="XM_033917313.1"/>
</dbReference>
<accession>A0A6P8NR08</accession>
<evidence type="ECO:0000256" key="1">
    <source>
        <dbReference type="SAM" id="MobiDB-lite"/>
    </source>
</evidence>